<dbReference type="InterPro" id="IPR013325">
    <property type="entry name" value="RNA_pol_sigma_r2"/>
</dbReference>
<dbReference type="Gene3D" id="1.10.10.10">
    <property type="entry name" value="Winged helix-like DNA-binding domain superfamily/Winged helix DNA-binding domain"/>
    <property type="match status" value="1"/>
</dbReference>
<keyword evidence="14" id="KW-1185">Reference proteome</keyword>
<sequence length="753" mass="84290">MSDSSANQIAELLEAARQGDAKRKDELFEACRNYLGVVARAQVETWIQGKVDASDIVQQTMLEAHRDFERFSGNNKAEWLAWLRRILAHNAADFVRHYRGTAKRQERREVRLAPPVDHSSMAGYGDPPAPGESPSQEAIRHDDELKLATAMAELSPDHAEVIMLRNLQRLPFDEVAERMGRSRPAVQMLWMRAIKSLQKIMDDALDPEILDQFVRQIQAGEAPDRDSVLAEHPEVAELLDCLEGLERLAPERSGVTFDSASNELTSPFPMGNQSAVSSSFSQFDSDLGDYELLEIIGRGGMGVVFRARQKKLDRTVAVKMIQAPHGATDEQLRRFRNETKAAAALSHPNIIRVFDAGESNGQLYFAMQLIEGMSLSERIQKGPLEEEEAVRLVCKVARAVQHLHDSGIIHRDLKPSNILLDDEGRPYVTDFGLAKLTEADGEKTQTGVIAGTPSYMAPEQASQGRHPVGPAVDVYSLGAILYELLTGRPPFREDSPLDTILRVLDGDPTPPRRIRPQISVDVEDICLRCLEKSPRDRYASAADLADDLQRHLRGEPVETDPLRGVGRIWRWVRREPALAMRVFALLGFFLVQQFNYYVFGSSDETFHTRVTIILPVWVLLSIAAQRLIRYENWRMIAGFVWGTVDTVLLTLVLWIANSVASPLIVGYPLLIVGSGLWFRVRLVWYMTALCIASYLLLAANYHATRADLEAIFDIGLDHHVIYSVGYFVIGAVTAYQVFRVRSLSHFSGDADAS</sequence>
<dbReference type="EC" id="2.7.11.34" evidence="6"/>
<dbReference type="Gene3D" id="1.10.1740.10">
    <property type="match status" value="1"/>
</dbReference>
<feature type="transmembrane region" description="Helical" evidence="9">
    <location>
        <begin position="682"/>
        <end position="699"/>
    </location>
</feature>
<dbReference type="Gene3D" id="1.10.510.10">
    <property type="entry name" value="Transferase(Phosphotransferase) domain 1"/>
    <property type="match status" value="1"/>
</dbReference>
<dbReference type="PANTHER" id="PTHR43289">
    <property type="entry name" value="MITOGEN-ACTIVATED PROTEIN KINASE KINASE KINASE 20-RELATED"/>
    <property type="match status" value="1"/>
</dbReference>
<dbReference type="EMBL" id="CAMXCT020000001">
    <property type="protein sequence ID" value="CAL1125072.1"/>
    <property type="molecule type" value="Genomic_DNA"/>
</dbReference>
<dbReference type="PROSITE" id="PS00107">
    <property type="entry name" value="PROTEIN_KINASE_ATP"/>
    <property type="match status" value="1"/>
</dbReference>
<evidence type="ECO:0000313" key="12">
    <source>
        <dbReference type="EMBL" id="CAL1125072.1"/>
    </source>
</evidence>
<protein>
    <recommendedName>
        <fullName evidence="6">NEK6-subfamily protein kinase</fullName>
        <ecNumber evidence="6">2.7.11.34</ecNumber>
    </recommendedName>
</protein>
<feature type="domain" description="Protein kinase" evidence="10">
    <location>
        <begin position="290"/>
        <end position="552"/>
    </location>
</feature>
<dbReference type="CDD" id="cd14014">
    <property type="entry name" value="STKc_PknB_like"/>
    <property type="match status" value="1"/>
</dbReference>
<dbReference type="PROSITE" id="PS50011">
    <property type="entry name" value="PROTEIN_KINASE_DOM"/>
    <property type="match status" value="1"/>
</dbReference>
<dbReference type="SMART" id="SM00220">
    <property type="entry name" value="S_TKc"/>
    <property type="match status" value="1"/>
</dbReference>
<gene>
    <name evidence="11" type="ORF">C1SCF055_LOCUS287</name>
</gene>
<dbReference type="PANTHER" id="PTHR43289:SF6">
    <property type="entry name" value="SERINE_THREONINE-PROTEIN KINASE NEKL-3"/>
    <property type="match status" value="1"/>
</dbReference>
<reference evidence="12" key="2">
    <citation type="submission" date="2024-04" db="EMBL/GenBank/DDBJ databases">
        <authorList>
            <person name="Chen Y."/>
            <person name="Shah S."/>
            <person name="Dougan E. K."/>
            <person name="Thang M."/>
            <person name="Chan C."/>
        </authorList>
    </citation>
    <scope>NUCLEOTIDE SEQUENCE [LARGE SCALE GENOMIC DNA]</scope>
</reference>
<dbReference type="OrthoDB" id="293148at2759"/>
<keyword evidence="2" id="KW-0808">Transferase</keyword>
<keyword evidence="5 7" id="KW-0067">ATP-binding</keyword>
<dbReference type="GO" id="GO:0006352">
    <property type="term" value="P:DNA-templated transcription initiation"/>
    <property type="evidence" value="ECO:0007669"/>
    <property type="project" value="InterPro"/>
</dbReference>
<keyword evidence="3 7" id="KW-0547">Nucleotide-binding</keyword>
<dbReference type="GO" id="GO:0003677">
    <property type="term" value="F:DNA binding"/>
    <property type="evidence" value="ECO:0007669"/>
    <property type="project" value="InterPro"/>
</dbReference>
<organism evidence="11">
    <name type="scientific">Cladocopium goreaui</name>
    <dbReference type="NCBI Taxonomy" id="2562237"/>
    <lineage>
        <taxon>Eukaryota</taxon>
        <taxon>Sar</taxon>
        <taxon>Alveolata</taxon>
        <taxon>Dinophyceae</taxon>
        <taxon>Suessiales</taxon>
        <taxon>Symbiodiniaceae</taxon>
        <taxon>Cladocopium</taxon>
    </lineage>
</organism>
<evidence type="ECO:0000313" key="13">
    <source>
        <dbReference type="EMBL" id="CAL4759009.1"/>
    </source>
</evidence>
<evidence type="ECO:0000256" key="3">
    <source>
        <dbReference type="ARBA" id="ARBA00022741"/>
    </source>
</evidence>
<feature type="region of interest" description="Disordered" evidence="8">
    <location>
        <begin position="105"/>
        <end position="138"/>
    </location>
</feature>
<keyword evidence="9" id="KW-0472">Membrane</keyword>
<comment type="caution">
    <text evidence="11">The sequence shown here is derived from an EMBL/GenBank/DDBJ whole genome shotgun (WGS) entry which is preliminary data.</text>
</comment>
<evidence type="ECO:0000256" key="5">
    <source>
        <dbReference type="ARBA" id="ARBA00022840"/>
    </source>
</evidence>
<keyword evidence="1" id="KW-0723">Serine/threonine-protein kinase</keyword>
<feature type="transmembrane region" description="Helical" evidence="9">
    <location>
        <begin position="578"/>
        <end position="598"/>
    </location>
</feature>
<feature type="transmembrane region" description="Helical" evidence="9">
    <location>
        <begin position="610"/>
        <end position="628"/>
    </location>
</feature>
<evidence type="ECO:0000256" key="2">
    <source>
        <dbReference type="ARBA" id="ARBA00022679"/>
    </source>
</evidence>
<evidence type="ECO:0000256" key="1">
    <source>
        <dbReference type="ARBA" id="ARBA00022527"/>
    </source>
</evidence>
<feature type="transmembrane region" description="Helical" evidence="9">
    <location>
        <begin position="719"/>
        <end position="738"/>
    </location>
</feature>
<feature type="binding site" evidence="7">
    <location>
        <position position="319"/>
    </location>
    <ligand>
        <name>ATP</name>
        <dbReference type="ChEBI" id="CHEBI:30616"/>
    </ligand>
</feature>
<dbReference type="GO" id="GO:0005524">
    <property type="term" value="F:ATP binding"/>
    <property type="evidence" value="ECO:0007669"/>
    <property type="project" value="UniProtKB-UniRule"/>
</dbReference>
<dbReference type="CDD" id="cd06171">
    <property type="entry name" value="Sigma70_r4"/>
    <property type="match status" value="1"/>
</dbReference>
<dbReference type="GO" id="GO:0016987">
    <property type="term" value="F:sigma factor activity"/>
    <property type="evidence" value="ECO:0007669"/>
    <property type="project" value="InterPro"/>
</dbReference>
<dbReference type="Proteomes" id="UP001152797">
    <property type="component" value="Unassembled WGS sequence"/>
</dbReference>
<keyword evidence="4 13" id="KW-0418">Kinase</keyword>
<feature type="transmembrane region" description="Helical" evidence="9">
    <location>
        <begin position="648"/>
        <end position="670"/>
    </location>
</feature>
<reference evidence="11" key="1">
    <citation type="submission" date="2022-10" db="EMBL/GenBank/DDBJ databases">
        <authorList>
            <person name="Chen Y."/>
            <person name="Dougan E. K."/>
            <person name="Chan C."/>
            <person name="Rhodes N."/>
            <person name="Thang M."/>
        </authorList>
    </citation>
    <scope>NUCLEOTIDE SEQUENCE</scope>
</reference>
<dbReference type="InterPro" id="IPR014326">
    <property type="entry name" value="RNA_pol_sigma-70_Plancto"/>
</dbReference>
<evidence type="ECO:0000313" key="11">
    <source>
        <dbReference type="EMBL" id="CAI3971697.1"/>
    </source>
</evidence>
<evidence type="ECO:0000256" key="8">
    <source>
        <dbReference type="SAM" id="MobiDB-lite"/>
    </source>
</evidence>
<proteinExistence type="predicted"/>
<dbReference type="InterPro" id="IPR014284">
    <property type="entry name" value="RNA_pol_sigma-70_dom"/>
</dbReference>
<name>A0A9P1BED0_9DINO</name>
<dbReference type="FunFam" id="1.10.510.10:FF:000021">
    <property type="entry name" value="Serine/threonine protein kinase"/>
    <property type="match status" value="1"/>
</dbReference>
<evidence type="ECO:0000313" key="14">
    <source>
        <dbReference type="Proteomes" id="UP001152797"/>
    </source>
</evidence>
<dbReference type="InterPro" id="IPR008271">
    <property type="entry name" value="Ser/Thr_kinase_AS"/>
</dbReference>
<dbReference type="Pfam" id="PF08281">
    <property type="entry name" value="Sigma70_r4_2"/>
    <property type="match status" value="1"/>
</dbReference>
<dbReference type="GO" id="GO:0004674">
    <property type="term" value="F:protein serine/threonine kinase activity"/>
    <property type="evidence" value="ECO:0007669"/>
    <property type="project" value="UniProtKB-KW"/>
</dbReference>
<dbReference type="AlphaFoldDB" id="A0A9P1BED0"/>
<dbReference type="SUPFAM" id="SSF88659">
    <property type="entry name" value="Sigma3 and sigma4 domains of RNA polymerase sigma factors"/>
    <property type="match status" value="1"/>
</dbReference>
<keyword evidence="9" id="KW-0812">Transmembrane</keyword>
<dbReference type="EMBL" id="CAMXCT010000001">
    <property type="protein sequence ID" value="CAI3971697.1"/>
    <property type="molecule type" value="Genomic_DNA"/>
</dbReference>
<dbReference type="InterPro" id="IPR036388">
    <property type="entry name" value="WH-like_DNA-bd_sf"/>
</dbReference>
<evidence type="ECO:0000256" key="9">
    <source>
        <dbReference type="SAM" id="Phobius"/>
    </source>
</evidence>
<dbReference type="InterPro" id="IPR011009">
    <property type="entry name" value="Kinase-like_dom_sf"/>
</dbReference>
<dbReference type="SUPFAM" id="SSF56112">
    <property type="entry name" value="Protein kinase-like (PK-like)"/>
    <property type="match status" value="1"/>
</dbReference>
<accession>A0A9P1BED0</accession>
<dbReference type="PROSITE" id="PS00108">
    <property type="entry name" value="PROTEIN_KINASE_ST"/>
    <property type="match status" value="1"/>
</dbReference>
<evidence type="ECO:0000256" key="6">
    <source>
        <dbReference type="ARBA" id="ARBA00039067"/>
    </source>
</evidence>
<dbReference type="InterPro" id="IPR013324">
    <property type="entry name" value="RNA_pol_sigma_r3/r4-like"/>
</dbReference>
<dbReference type="SUPFAM" id="SSF88946">
    <property type="entry name" value="Sigma2 domain of RNA polymerase sigma factors"/>
    <property type="match status" value="1"/>
</dbReference>
<keyword evidence="9" id="KW-1133">Transmembrane helix</keyword>
<dbReference type="NCBIfam" id="TIGR02984">
    <property type="entry name" value="Sig-70_plancto1"/>
    <property type="match status" value="1"/>
</dbReference>
<dbReference type="InterPro" id="IPR000719">
    <property type="entry name" value="Prot_kinase_dom"/>
</dbReference>
<evidence type="ECO:0000256" key="7">
    <source>
        <dbReference type="PROSITE-ProRule" id="PRU10141"/>
    </source>
</evidence>
<dbReference type="Pfam" id="PF00069">
    <property type="entry name" value="Pkinase"/>
    <property type="match status" value="1"/>
</dbReference>
<dbReference type="Gene3D" id="3.30.200.20">
    <property type="entry name" value="Phosphorylase Kinase, domain 1"/>
    <property type="match status" value="1"/>
</dbReference>
<evidence type="ECO:0000256" key="4">
    <source>
        <dbReference type="ARBA" id="ARBA00022777"/>
    </source>
</evidence>
<evidence type="ECO:0000259" key="10">
    <source>
        <dbReference type="PROSITE" id="PS50011"/>
    </source>
</evidence>
<dbReference type="InterPro" id="IPR013249">
    <property type="entry name" value="RNA_pol_sigma70_r4_t2"/>
</dbReference>
<dbReference type="NCBIfam" id="TIGR02937">
    <property type="entry name" value="sigma70-ECF"/>
    <property type="match status" value="1"/>
</dbReference>
<dbReference type="InterPro" id="IPR017441">
    <property type="entry name" value="Protein_kinase_ATP_BS"/>
</dbReference>
<dbReference type="EMBL" id="CAMXCT030000001">
    <property type="protein sequence ID" value="CAL4759009.1"/>
    <property type="molecule type" value="Genomic_DNA"/>
</dbReference>